<proteinExistence type="predicted"/>
<reference evidence="1" key="1">
    <citation type="submission" date="2016-10" db="EMBL/GenBank/DDBJ databases">
        <title>Sequence of Gallionella enrichment culture.</title>
        <authorList>
            <person name="Poehlein A."/>
            <person name="Muehling M."/>
            <person name="Daniel R."/>
        </authorList>
    </citation>
    <scope>NUCLEOTIDE SEQUENCE</scope>
</reference>
<protein>
    <submittedName>
        <fullName evidence="1">Uncharacterized protein</fullName>
    </submittedName>
</protein>
<evidence type="ECO:0000313" key="1">
    <source>
        <dbReference type="EMBL" id="OIQ79888.1"/>
    </source>
</evidence>
<gene>
    <name evidence="1" type="ORF">GALL_383700</name>
</gene>
<name>A0A1J5Q944_9ZZZZ</name>
<dbReference type="AlphaFoldDB" id="A0A1J5Q944"/>
<organism evidence="1">
    <name type="scientific">mine drainage metagenome</name>
    <dbReference type="NCBI Taxonomy" id="410659"/>
    <lineage>
        <taxon>unclassified sequences</taxon>
        <taxon>metagenomes</taxon>
        <taxon>ecological metagenomes</taxon>
    </lineage>
</organism>
<dbReference type="EMBL" id="MLJW01001143">
    <property type="protein sequence ID" value="OIQ79888.1"/>
    <property type="molecule type" value="Genomic_DNA"/>
</dbReference>
<comment type="caution">
    <text evidence="1">The sequence shown here is derived from an EMBL/GenBank/DDBJ whole genome shotgun (WGS) entry which is preliminary data.</text>
</comment>
<sequence length="306" mass="33240">MAIRCQIRSHDFMLGHHAFVRVGNAFPAGSMVMDGMHPAMVMLGLACQGVAEIVRQGIGVELADGSRAVELDHGLQDAVLQEQLVVAVQIEVGLAARRARVDRIEQDLQAHHGVVNGTAQVRQVQSAEQAVPVGVVGLRFVQFVQHGWRPVVFRQAMVTGGQGQHALVHPVGLRKPHEKVAPDAAAHKRLADFPAALALFALDHVAVEVCGRHRQRPFVHFAVGGRRQVDHPAGPGLGVIVAVAHGMDDGGIQHALDEIPEPAFLVHPFVGFRPDAEFLDIVEIHRRRLPAFVGQAFEVTDHLVRR</sequence>
<accession>A0A1J5Q944</accession>